<evidence type="ECO:0000313" key="2">
    <source>
        <dbReference type="EMBL" id="CAL1378942.1"/>
    </source>
</evidence>
<organism evidence="2 3">
    <name type="scientific">Linum trigynum</name>
    <dbReference type="NCBI Taxonomy" id="586398"/>
    <lineage>
        <taxon>Eukaryota</taxon>
        <taxon>Viridiplantae</taxon>
        <taxon>Streptophyta</taxon>
        <taxon>Embryophyta</taxon>
        <taxon>Tracheophyta</taxon>
        <taxon>Spermatophyta</taxon>
        <taxon>Magnoliopsida</taxon>
        <taxon>eudicotyledons</taxon>
        <taxon>Gunneridae</taxon>
        <taxon>Pentapetalae</taxon>
        <taxon>rosids</taxon>
        <taxon>fabids</taxon>
        <taxon>Malpighiales</taxon>
        <taxon>Linaceae</taxon>
        <taxon>Linum</taxon>
    </lineage>
</organism>
<reference evidence="2 3" key="1">
    <citation type="submission" date="2024-04" db="EMBL/GenBank/DDBJ databases">
        <authorList>
            <person name="Fracassetti M."/>
        </authorList>
    </citation>
    <scope>NUCLEOTIDE SEQUENCE [LARGE SCALE GENOMIC DNA]</scope>
</reference>
<proteinExistence type="predicted"/>
<dbReference type="EMBL" id="OZ034816">
    <property type="protein sequence ID" value="CAL1378942.1"/>
    <property type="molecule type" value="Genomic_DNA"/>
</dbReference>
<accession>A0AAV2DZF6</accession>
<gene>
    <name evidence="2" type="ORF">LTRI10_LOCUS20490</name>
</gene>
<feature type="compositionally biased region" description="Basic and acidic residues" evidence="1">
    <location>
        <begin position="25"/>
        <end position="34"/>
    </location>
</feature>
<keyword evidence="3" id="KW-1185">Reference proteome</keyword>
<sequence length="114" mass="12330">MMAKMDAWIPHRESKATMGSISGDETSKEKEGEKSTTGVTISERNAIGPKVGDGSDGRRHDLRGSYGGKPSADGGGSSSTGGTFPSKLARLEFLKFVREDPGSWFPHVEQFFEY</sequence>
<evidence type="ECO:0000256" key="1">
    <source>
        <dbReference type="SAM" id="MobiDB-lite"/>
    </source>
</evidence>
<protein>
    <submittedName>
        <fullName evidence="2">Uncharacterized protein</fullName>
    </submittedName>
</protein>
<name>A0AAV2DZF6_9ROSI</name>
<feature type="region of interest" description="Disordered" evidence="1">
    <location>
        <begin position="1"/>
        <end position="84"/>
    </location>
</feature>
<feature type="compositionally biased region" description="Basic and acidic residues" evidence="1">
    <location>
        <begin position="53"/>
        <end position="63"/>
    </location>
</feature>
<dbReference type="Proteomes" id="UP001497516">
    <property type="component" value="Chromosome 3"/>
</dbReference>
<evidence type="ECO:0000313" key="3">
    <source>
        <dbReference type="Proteomes" id="UP001497516"/>
    </source>
</evidence>
<dbReference type="AlphaFoldDB" id="A0AAV2DZF6"/>